<sequence>MKIKILILLSATLLGGCFDEDKSPTIEPETMADCIAIENPNDRDICKMKMDEKTKKQAEDDAKSMESVGDQEFKTIEW</sequence>
<keyword evidence="3" id="KW-1185">Reference proteome</keyword>
<evidence type="ECO:0000256" key="1">
    <source>
        <dbReference type="SAM" id="MobiDB-lite"/>
    </source>
</evidence>
<evidence type="ECO:0008006" key="4">
    <source>
        <dbReference type="Google" id="ProtNLM"/>
    </source>
</evidence>
<accession>A0ABQ5TYW1</accession>
<name>A0ABQ5TYW1_9GAMM</name>
<reference evidence="2" key="2">
    <citation type="submission" date="2023-01" db="EMBL/GenBank/DDBJ databases">
        <title>Draft genome sequence of Methylophaga thalassica strain NBRC 102424.</title>
        <authorList>
            <person name="Sun Q."/>
            <person name="Mori K."/>
        </authorList>
    </citation>
    <scope>NUCLEOTIDE SEQUENCE</scope>
    <source>
        <strain evidence="2">NBRC 102424</strain>
    </source>
</reference>
<dbReference type="RefSeq" id="WP_104935296.1">
    <property type="nucleotide sequence ID" value="NZ_BSND01000012.1"/>
</dbReference>
<protein>
    <recommendedName>
        <fullName evidence="4">Entry exclusion lipoprotein TrbK</fullName>
    </recommendedName>
</protein>
<proteinExistence type="predicted"/>
<comment type="caution">
    <text evidence="2">The sequence shown here is derived from an EMBL/GenBank/DDBJ whole genome shotgun (WGS) entry which is preliminary data.</text>
</comment>
<organism evidence="2 3">
    <name type="scientific">Methylophaga thalassica</name>
    <dbReference type="NCBI Taxonomy" id="40223"/>
    <lineage>
        <taxon>Bacteria</taxon>
        <taxon>Pseudomonadati</taxon>
        <taxon>Pseudomonadota</taxon>
        <taxon>Gammaproteobacteria</taxon>
        <taxon>Thiotrichales</taxon>
        <taxon>Piscirickettsiaceae</taxon>
        <taxon>Methylophaga</taxon>
    </lineage>
</organism>
<evidence type="ECO:0000313" key="2">
    <source>
        <dbReference type="EMBL" id="GLQ00597.1"/>
    </source>
</evidence>
<gene>
    <name evidence="2" type="ORF">GCM10007891_24500</name>
</gene>
<dbReference type="EMBL" id="BSND01000012">
    <property type="protein sequence ID" value="GLQ00597.1"/>
    <property type="molecule type" value="Genomic_DNA"/>
</dbReference>
<feature type="region of interest" description="Disordered" evidence="1">
    <location>
        <begin position="56"/>
        <end position="78"/>
    </location>
</feature>
<dbReference type="PROSITE" id="PS51257">
    <property type="entry name" value="PROKAR_LIPOPROTEIN"/>
    <property type="match status" value="1"/>
</dbReference>
<reference evidence="2" key="1">
    <citation type="journal article" date="2014" name="Int. J. Syst. Evol. Microbiol.">
        <title>Complete genome of a new Firmicutes species belonging to the dominant human colonic microbiota ('Ruminococcus bicirculans') reveals two chromosomes and a selective capacity to utilize plant glucans.</title>
        <authorList>
            <consortium name="NISC Comparative Sequencing Program"/>
            <person name="Wegmann U."/>
            <person name="Louis P."/>
            <person name="Goesmann A."/>
            <person name="Henrissat B."/>
            <person name="Duncan S.H."/>
            <person name="Flint H.J."/>
        </authorList>
    </citation>
    <scope>NUCLEOTIDE SEQUENCE</scope>
    <source>
        <strain evidence="2">NBRC 102424</strain>
    </source>
</reference>
<evidence type="ECO:0000313" key="3">
    <source>
        <dbReference type="Proteomes" id="UP001161423"/>
    </source>
</evidence>
<dbReference type="Proteomes" id="UP001161423">
    <property type="component" value="Unassembled WGS sequence"/>
</dbReference>